<keyword evidence="2" id="KW-1185">Reference proteome</keyword>
<evidence type="ECO:0000313" key="1">
    <source>
        <dbReference type="EnsemblMetazoa" id="G33010.1:cds"/>
    </source>
</evidence>
<dbReference type="EnsemblMetazoa" id="G33010.1">
    <property type="protein sequence ID" value="G33010.1:cds"/>
    <property type="gene ID" value="G33010"/>
</dbReference>
<dbReference type="AlphaFoldDB" id="A0A8W8MGS7"/>
<accession>A0A8W8MGS7</accession>
<sequence length="95" mass="11002">MLRQRDLHSEQPRTTVPNIIGYDANALYLWALDQSMPTGPYIRRRADTKIRGEVSDVFKSKTSTHRIEKTRPRGWCSHKAMGIQVIPYPSSLIKY</sequence>
<evidence type="ECO:0008006" key="3">
    <source>
        <dbReference type="Google" id="ProtNLM"/>
    </source>
</evidence>
<organism evidence="1 2">
    <name type="scientific">Magallana gigas</name>
    <name type="common">Pacific oyster</name>
    <name type="synonym">Crassostrea gigas</name>
    <dbReference type="NCBI Taxonomy" id="29159"/>
    <lineage>
        <taxon>Eukaryota</taxon>
        <taxon>Metazoa</taxon>
        <taxon>Spiralia</taxon>
        <taxon>Lophotrochozoa</taxon>
        <taxon>Mollusca</taxon>
        <taxon>Bivalvia</taxon>
        <taxon>Autobranchia</taxon>
        <taxon>Pteriomorphia</taxon>
        <taxon>Ostreida</taxon>
        <taxon>Ostreoidea</taxon>
        <taxon>Ostreidae</taxon>
        <taxon>Magallana</taxon>
    </lineage>
</organism>
<protein>
    <recommendedName>
        <fullName evidence="3">DNA-directed DNA polymerase</fullName>
    </recommendedName>
</protein>
<name>A0A8W8MGS7_MAGGI</name>
<dbReference type="Proteomes" id="UP000005408">
    <property type="component" value="Unassembled WGS sequence"/>
</dbReference>
<proteinExistence type="predicted"/>
<evidence type="ECO:0000313" key="2">
    <source>
        <dbReference type="Proteomes" id="UP000005408"/>
    </source>
</evidence>
<reference evidence="1" key="1">
    <citation type="submission" date="2022-08" db="UniProtKB">
        <authorList>
            <consortium name="EnsemblMetazoa"/>
        </authorList>
    </citation>
    <scope>IDENTIFICATION</scope>
    <source>
        <strain evidence="1">05x7-T-G4-1.051#20</strain>
    </source>
</reference>